<dbReference type="Gene3D" id="1.20.58.200">
    <property type="entry name" value="Translin, domain 2"/>
    <property type="match status" value="1"/>
</dbReference>
<keyword evidence="6" id="KW-0963">Cytoplasm</keyword>
<comment type="subunit">
    <text evidence="4">Ring-shaped heterooctamer of six TSN and two TSNAX subunits, DNA/RNA binding occurs inside the ring.</text>
</comment>
<evidence type="ECO:0000256" key="9">
    <source>
        <dbReference type="ARBA" id="ARBA00022801"/>
    </source>
</evidence>
<keyword evidence="16" id="KW-0479">Metal-binding</keyword>
<dbReference type="PANTHER" id="PTHR10741">
    <property type="entry name" value="TRANSLIN AND TRANSLIN ASSOCIATED PROTEIN X"/>
    <property type="match status" value="1"/>
</dbReference>
<dbReference type="OrthoDB" id="829at2759"/>
<comment type="similarity">
    <text evidence="3">Belongs to the translin family.</text>
</comment>
<evidence type="ECO:0000256" key="13">
    <source>
        <dbReference type="ARBA" id="ARBA00025374"/>
    </source>
</evidence>
<evidence type="ECO:0000256" key="2">
    <source>
        <dbReference type="ARBA" id="ARBA00004496"/>
    </source>
</evidence>
<dbReference type="CDD" id="cd14819">
    <property type="entry name" value="Translin"/>
    <property type="match status" value="1"/>
</dbReference>
<dbReference type="GO" id="GO:0003697">
    <property type="term" value="F:single-stranded DNA binding"/>
    <property type="evidence" value="ECO:0007669"/>
    <property type="project" value="InterPro"/>
</dbReference>
<keyword evidence="16" id="KW-0460">Magnesium</keyword>
<dbReference type="SUPFAM" id="SSF74784">
    <property type="entry name" value="Translin"/>
    <property type="match status" value="1"/>
</dbReference>
<dbReference type="InterPro" id="IPR016069">
    <property type="entry name" value="Translin_C"/>
</dbReference>
<accession>T2MCR9</accession>
<keyword evidence="10" id="KW-0694">RNA-binding</keyword>
<dbReference type="Gene3D" id="1.20.58.190">
    <property type="entry name" value="Translin, domain 1"/>
    <property type="match status" value="1"/>
</dbReference>
<dbReference type="FunFam" id="1.20.58.190:FF:000001">
    <property type="entry name" value="Translin"/>
    <property type="match status" value="1"/>
</dbReference>
<evidence type="ECO:0000256" key="5">
    <source>
        <dbReference type="ARBA" id="ARBA00022196"/>
    </source>
</evidence>
<sequence length="244" mass="28687">FSSILVALKVAKHYIRMDLEENQSQMFSSIYKYFEEEKKVIENIKSITTQLNQKTTEIIVFIQDVHCNATNQGIKDICELIQNRILEIPAYIKTLSTIVPHREYYRFHHHWKNIFQKIVFACAFCEYFQCGKLISNQKVAEIMQIWNQEDSNGFHLDLDDYLIGVLEMASELSRLSVNNVIAGNYEQPVKIGKFLCELDRAFRLLHLKNDAVRKRFDVLKYDLKKVEQVVYDLRIRGLLNQANS</sequence>
<keyword evidence="7" id="KW-0540">Nuclease</keyword>
<evidence type="ECO:0000256" key="3">
    <source>
        <dbReference type="ARBA" id="ARBA00005902"/>
    </source>
</evidence>
<feature type="non-terminal residue" evidence="17">
    <location>
        <position position="1"/>
    </location>
</feature>
<protein>
    <recommendedName>
        <fullName evidence="5">Translin</fullName>
    </recommendedName>
    <alternativeName>
        <fullName evidence="15">Component 3 of promoter of RISC</fullName>
    </alternativeName>
</protein>
<evidence type="ECO:0000256" key="14">
    <source>
        <dbReference type="ARBA" id="ARBA00025410"/>
    </source>
</evidence>
<reference evidence="17" key="1">
    <citation type="journal article" date="2013" name="Genome Biol. Evol.">
        <title>Punctuated emergences of genetic and phenotypic innovations in eumetazoan, bilaterian, euteleostome, and hominidae ancestors.</title>
        <authorList>
            <person name="Wenger Y."/>
            <person name="Galliot B."/>
        </authorList>
    </citation>
    <scope>NUCLEOTIDE SEQUENCE</scope>
    <source>
        <tissue evidence="17">Whole animals</tissue>
    </source>
</reference>
<dbReference type="FunFam" id="1.20.58.200:FF:000002">
    <property type="entry name" value="Putative translin"/>
    <property type="match status" value="1"/>
</dbReference>
<comment type="subcellular location">
    <subcellularLocation>
        <location evidence="2">Cytoplasm</location>
    </subcellularLocation>
    <subcellularLocation>
        <location evidence="1">Nucleus</location>
    </subcellularLocation>
</comment>
<keyword evidence="12" id="KW-0539">Nucleus</keyword>
<dbReference type="InterPro" id="IPR016068">
    <property type="entry name" value="Translin_N"/>
</dbReference>
<comment type="function">
    <text evidence="14">Exhibits both single-stranded and double-stranded endoribonuclease activity. May act as an activator of RNA-induced silencing complex (RISC) by facilitating endonucleolytic cleavage of the siRNA passenger strand.</text>
</comment>
<gene>
    <name evidence="17" type="primary">TSN</name>
</gene>
<dbReference type="GO" id="GO:0004519">
    <property type="term" value="F:endonuclease activity"/>
    <property type="evidence" value="ECO:0007669"/>
    <property type="project" value="UniProtKB-KW"/>
</dbReference>
<evidence type="ECO:0000256" key="12">
    <source>
        <dbReference type="ARBA" id="ARBA00023242"/>
    </source>
</evidence>
<evidence type="ECO:0000256" key="10">
    <source>
        <dbReference type="ARBA" id="ARBA00022884"/>
    </source>
</evidence>
<dbReference type="GO" id="GO:0005737">
    <property type="term" value="C:cytoplasm"/>
    <property type="evidence" value="ECO:0007669"/>
    <property type="project" value="UniProtKB-SubCell"/>
</dbReference>
<dbReference type="GO" id="GO:0005634">
    <property type="term" value="C:nucleus"/>
    <property type="evidence" value="ECO:0007669"/>
    <property type="project" value="UniProtKB-SubCell"/>
</dbReference>
<organism evidence="17">
    <name type="scientific">Hydra vulgaris</name>
    <name type="common">Hydra</name>
    <name type="synonym">Hydra attenuata</name>
    <dbReference type="NCBI Taxonomy" id="6087"/>
    <lineage>
        <taxon>Eukaryota</taxon>
        <taxon>Metazoa</taxon>
        <taxon>Cnidaria</taxon>
        <taxon>Hydrozoa</taxon>
        <taxon>Hydroidolina</taxon>
        <taxon>Anthoathecata</taxon>
        <taxon>Aplanulata</taxon>
        <taxon>Hydridae</taxon>
        <taxon>Hydra</taxon>
    </lineage>
</organism>
<evidence type="ECO:0000256" key="16">
    <source>
        <dbReference type="PIRSR" id="PIRSR602848-1"/>
    </source>
</evidence>
<name>T2MCR9_HYDVU</name>
<evidence type="ECO:0000256" key="8">
    <source>
        <dbReference type="ARBA" id="ARBA00022759"/>
    </source>
</evidence>
<evidence type="ECO:0000256" key="1">
    <source>
        <dbReference type="ARBA" id="ARBA00004123"/>
    </source>
</evidence>
<dbReference type="GO" id="GO:0016070">
    <property type="term" value="P:RNA metabolic process"/>
    <property type="evidence" value="ECO:0007669"/>
    <property type="project" value="InterPro"/>
</dbReference>
<dbReference type="GO" id="GO:0043565">
    <property type="term" value="F:sequence-specific DNA binding"/>
    <property type="evidence" value="ECO:0007669"/>
    <property type="project" value="InterPro"/>
</dbReference>
<dbReference type="GO" id="GO:0016787">
    <property type="term" value="F:hydrolase activity"/>
    <property type="evidence" value="ECO:0007669"/>
    <property type="project" value="UniProtKB-KW"/>
</dbReference>
<comment type="function">
    <text evidence="13">DNA-binding protein that specifically recognizes consensus sequences at the breakpoint junctions in chromosomal translocations, mostly involving immunoglobulin (Ig)/T-cell receptor gene segments. Seems to recognize single-stranded DNA ends generated by staggered breaks occurring at recombination hot spots.</text>
</comment>
<evidence type="ECO:0000256" key="15">
    <source>
        <dbReference type="ARBA" id="ARBA00030513"/>
    </source>
</evidence>
<dbReference type="InterPro" id="IPR002848">
    <property type="entry name" value="Translin_fam"/>
</dbReference>
<dbReference type="InterPro" id="IPR036081">
    <property type="entry name" value="Translin_sf"/>
</dbReference>
<keyword evidence="9" id="KW-0378">Hydrolase</keyword>
<dbReference type="EMBL" id="HAAD01003707">
    <property type="protein sequence ID" value="CDG69939.1"/>
    <property type="molecule type" value="mRNA"/>
</dbReference>
<dbReference type="GO" id="GO:0003723">
    <property type="term" value="F:RNA binding"/>
    <property type="evidence" value="ECO:0007669"/>
    <property type="project" value="UniProtKB-KW"/>
</dbReference>
<proteinExistence type="evidence at transcript level"/>
<evidence type="ECO:0000256" key="7">
    <source>
        <dbReference type="ARBA" id="ARBA00022722"/>
    </source>
</evidence>
<dbReference type="Pfam" id="PF01997">
    <property type="entry name" value="Translin"/>
    <property type="match status" value="1"/>
</dbReference>
<keyword evidence="11" id="KW-0238">DNA-binding</keyword>
<dbReference type="AlphaFoldDB" id="T2MCR9"/>
<dbReference type="GO" id="GO:0046872">
    <property type="term" value="F:metal ion binding"/>
    <property type="evidence" value="ECO:0007669"/>
    <property type="project" value="UniProtKB-KW"/>
</dbReference>
<keyword evidence="8" id="KW-0255">Endonuclease</keyword>
<evidence type="ECO:0000256" key="11">
    <source>
        <dbReference type="ARBA" id="ARBA00023125"/>
    </source>
</evidence>
<evidence type="ECO:0000256" key="6">
    <source>
        <dbReference type="ARBA" id="ARBA00022490"/>
    </source>
</evidence>
<evidence type="ECO:0000256" key="4">
    <source>
        <dbReference type="ARBA" id="ARBA00011685"/>
    </source>
</evidence>
<feature type="binding site" evidence="16">
    <location>
        <position position="171"/>
    </location>
    <ligand>
        <name>Mg(2+)</name>
        <dbReference type="ChEBI" id="CHEBI:18420"/>
    </ligand>
</feature>
<dbReference type="InterPro" id="IPR033956">
    <property type="entry name" value="Translin"/>
</dbReference>
<evidence type="ECO:0000313" key="17">
    <source>
        <dbReference type="EMBL" id="CDG69939.1"/>
    </source>
</evidence>